<dbReference type="STRING" id="1150600.ADIARSV_4186"/>
<evidence type="ECO:0000313" key="3">
    <source>
        <dbReference type="EMBL" id="EOR92674.1"/>
    </source>
</evidence>
<dbReference type="RefSeq" id="WP_016197404.1">
    <property type="nucleotide sequence ID" value="NZ_AQPN01000145.1"/>
</dbReference>
<feature type="chain" id="PRO_5004472314" description="Altered inheritance of mitochondria protein 6" evidence="2">
    <location>
        <begin position="28"/>
        <end position="280"/>
    </location>
</feature>
<comment type="caution">
    <text evidence="3">The sequence shown here is derived from an EMBL/GenBank/DDBJ whole genome shotgun (WGS) entry which is preliminary data.</text>
</comment>
<dbReference type="InterPro" id="IPR039559">
    <property type="entry name" value="AIM6_PI-PLC-like_dom"/>
</dbReference>
<protein>
    <recommendedName>
        <fullName evidence="1">Altered inheritance of mitochondria protein 6</fullName>
    </recommendedName>
</protein>
<proteinExistence type="predicted"/>
<dbReference type="OrthoDB" id="9794455at2"/>
<dbReference type="EMBL" id="AQPN01000145">
    <property type="protein sequence ID" value="EOR92674.1"/>
    <property type="molecule type" value="Genomic_DNA"/>
</dbReference>
<sequence>MQVAISQKHLKISLSLLLICLVFNCQSQNVLFTQGFAHNDYWHQRPLYDALENGYSYVEADIYLRNNKLIVAHILPFFKKKKTLEQLYFKPLLKITQGTNKEIRNLASPITLMIDIKSEANETYSKLEHLLHKYASILSSYDNGKTTIRQVTVIITGHKPYKRIKEQTSRMAFIDEDLLKIEQSIESADVYQTASCKYAHLINWQGIGEMPLVEKEKLIRYVSYAHQNGKKVRLWASPENTKVWAALMACGVDLINTDQLVELRDFLLAQQIIYAKTNVR</sequence>
<dbReference type="PANTHER" id="PTHR31571">
    <property type="entry name" value="ALTERED INHERITANCE OF MITOCHONDRIA PROTEIN 6"/>
    <property type="match status" value="1"/>
</dbReference>
<dbReference type="InterPro" id="IPR017946">
    <property type="entry name" value="PLC-like_Pdiesterase_TIM-brl"/>
</dbReference>
<evidence type="ECO:0000256" key="2">
    <source>
        <dbReference type="SAM" id="SignalP"/>
    </source>
</evidence>
<dbReference type="Proteomes" id="UP000014174">
    <property type="component" value="Unassembled WGS sequence"/>
</dbReference>
<reference evidence="3 4" key="1">
    <citation type="journal article" date="2013" name="Genome Announc.">
        <title>Draft Genome Sequence of Arcticibacter svalbardensis Strain MN12-7T, a Member of the Family Sphingobacteriaceae Isolated from an Arctic Soil Sample.</title>
        <authorList>
            <person name="Shivaji S."/>
            <person name="Ara S."/>
            <person name="Prasad S."/>
            <person name="Manasa B.P."/>
            <person name="Begum Z."/>
            <person name="Singh A."/>
            <person name="Kumar Pinnaka A."/>
        </authorList>
    </citation>
    <scope>NUCLEOTIDE SEQUENCE [LARGE SCALE GENOMIC DNA]</scope>
    <source>
        <strain evidence="3 4">MN12-7</strain>
    </source>
</reference>
<dbReference type="GO" id="GO:0006629">
    <property type="term" value="P:lipid metabolic process"/>
    <property type="evidence" value="ECO:0007669"/>
    <property type="project" value="InterPro"/>
</dbReference>
<keyword evidence="4" id="KW-1185">Reference proteome</keyword>
<dbReference type="InterPro" id="IPR051236">
    <property type="entry name" value="HAT_RTT109-like"/>
</dbReference>
<feature type="signal peptide" evidence="2">
    <location>
        <begin position="1"/>
        <end position="27"/>
    </location>
</feature>
<dbReference type="AlphaFoldDB" id="R9GUU7"/>
<gene>
    <name evidence="3" type="ORF">ADIARSV_4186</name>
</gene>
<dbReference type="SUPFAM" id="SSF51695">
    <property type="entry name" value="PLC-like phosphodiesterases"/>
    <property type="match status" value="1"/>
</dbReference>
<keyword evidence="2" id="KW-0732">Signal</keyword>
<dbReference type="eggNOG" id="COG0613">
    <property type="taxonomic scope" value="Bacteria"/>
</dbReference>
<dbReference type="CDD" id="cd08577">
    <property type="entry name" value="PI-PLCc_GDPD_SF_unchar3"/>
    <property type="match status" value="1"/>
</dbReference>
<evidence type="ECO:0000313" key="4">
    <source>
        <dbReference type="Proteomes" id="UP000014174"/>
    </source>
</evidence>
<evidence type="ECO:0000256" key="1">
    <source>
        <dbReference type="ARBA" id="ARBA00014286"/>
    </source>
</evidence>
<accession>R9GUU7</accession>
<dbReference type="GO" id="GO:0008081">
    <property type="term" value="F:phosphoric diester hydrolase activity"/>
    <property type="evidence" value="ECO:0007669"/>
    <property type="project" value="InterPro"/>
</dbReference>
<dbReference type="Gene3D" id="3.20.20.190">
    <property type="entry name" value="Phosphatidylinositol (PI) phosphodiesterase"/>
    <property type="match status" value="1"/>
</dbReference>
<name>R9GUU7_9SPHI</name>
<dbReference type="PANTHER" id="PTHR31571:SF1">
    <property type="entry name" value="ALTERED INHERITANCE OF MITOCHONDRIA PROTEIN 6"/>
    <property type="match status" value="1"/>
</dbReference>
<organism evidence="3 4">
    <name type="scientific">Arcticibacter svalbardensis MN12-7</name>
    <dbReference type="NCBI Taxonomy" id="1150600"/>
    <lineage>
        <taxon>Bacteria</taxon>
        <taxon>Pseudomonadati</taxon>
        <taxon>Bacteroidota</taxon>
        <taxon>Sphingobacteriia</taxon>
        <taxon>Sphingobacteriales</taxon>
        <taxon>Sphingobacteriaceae</taxon>
        <taxon>Arcticibacter</taxon>
    </lineage>
</organism>